<dbReference type="GO" id="GO:0003677">
    <property type="term" value="F:DNA binding"/>
    <property type="evidence" value="ECO:0007669"/>
    <property type="project" value="UniProtKB-KW"/>
</dbReference>
<dbReference type="InterPro" id="IPR005471">
    <property type="entry name" value="Tscrpt_reg_IclR_N"/>
</dbReference>
<evidence type="ECO:0000313" key="5">
    <source>
        <dbReference type="EMBL" id="AVO42552.1"/>
    </source>
</evidence>
<organism evidence="5 6">
    <name type="scientific">Simplicispira suum</name>
    <dbReference type="NCBI Taxonomy" id="2109915"/>
    <lineage>
        <taxon>Bacteria</taxon>
        <taxon>Pseudomonadati</taxon>
        <taxon>Pseudomonadota</taxon>
        <taxon>Betaproteobacteria</taxon>
        <taxon>Burkholderiales</taxon>
        <taxon>Comamonadaceae</taxon>
        <taxon>Simplicispira</taxon>
    </lineage>
</organism>
<dbReference type="InterPro" id="IPR014757">
    <property type="entry name" value="Tscrpt_reg_IclR_C"/>
</dbReference>
<dbReference type="AlphaFoldDB" id="A0A2S0N330"/>
<dbReference type="SUPFAM" id="SSF55781">
    <property type="entry name" value="GAF domain-like"/>
    <property type="match status" value="1"/>
</dbReference>
<dbReference type="InterPro" id="IPR029016">
    <property type="entry name" value="GAF-like_dom_sf"/>
</dbReference>
<keyword evidence="3" id="KW-0804">Transcription</keyword>
<keyword evidence="1" id="KW-0805">Transcription regulation</keyword>
<evidence type="ECO:0000256" key="3">
    <source>
        <dbReference type="ARBA" id="ARBA00023163"/>
    </source>
</evidence>
<dbReference type="Pfam" id="PF09339">
    <property type="entry name" value="HTH_IclR"/>
    <property type="match status" value="1"/>
</dbReference>
<evidence type="ECO:0000256" key="2">
    <source>
        <dbReference type="ARBA" id="ARBA00023125"/>
    </source>
</evidence>
<dbReference type="OrthoDB" id="13103at2"/>
<dbReference type="KEGG" id="simp:C6571_15755"/>
<evidence type="ECO:0000259" key="4">
    <source>
        <dbReference type="PROSITE" id="PS51078"/>
    </source>
</evidence>
<accession>A0A2S0N330</accession>
<dbReference type="PANTHER" id="PTHR30136:SF24">
    <property type="entry name" value="HTH-TYPE TRANSCRIPTIONAL REPRESSOR ALLR"/>
    <property type="match status" value="1"/>
</dbReference>
<dbReference type="Pfam" id="PF01614">
    <property type="entry name" value="IclR_C"/>
    <property type="match status" value="1"/>
</dbReference>
<name>A0A2S0N330_9BURK</name>
<gene>
    <name evidence="5" type="ORF">C6571_15755</name>
</gene>
<dbReference type="PANTHER" id="PTHR30136">
    <property type="entry name" value="HELIX-TURN-HELIX TRANSCRIPTIONAL REGULATOR, ICLR FAMILY"/>
    <property type="match status" value="1"/>
</dbReference>
<dbReference type="EMBL" id="CP027669">
    <property type="protein sequence ID" value="AVO42552.1"/>
    <property type="molecule type" value="Genomic_DNA"/>
</dbReference>
<dbReference type="SUPFAM" id="SSF46785">
    <property type="entry name" value="Winged helix' DNA-binding domain"/>
    <property type="match status" value="1"/>
</dbReference>
<feature type="domain" description="IclR-ED" evidence="4">
    <location>
        <begin position="52"/>
        <end position="227"/>
    </location>
</feature>
<dbReference type="Proteomes" id="UP000239326">
    <property type="component" value="Chromosome"/>
</dbReference>
<dbReference type="InterPro" id="IPR050707">
    <property type="entry name" value="HTH_MetabolicPath_Reg"/>
</dbReference>
<dbReference type="GO" id="GO:0045892">
    <property type="term" value="P:negative regulation of DNA-templated transcription"/>
    <property type="evidence" value="ECO:0007669"/>
    <property type="project" value="TreeGrafter"/>
</dbReference>
<dbReference type="InterPro" id="IPR036388">
    <property type="entry name" value="WH-like_DNA-bd_sf"/>
</dbReference>
<dbReference type="InterPro" id="IPR036390">
    <property type="entry name" value="WH_DNA-bd_sf"/>
</dbReference>
<dbReference type="PROSITE" id="PS51078">
    <property type="entry name" value="ICLR_ED"/>
    <property type="match status" value="1"/>
</dbReference>
<proteinExistence type="predicted"/>
<sequence length="227" mass="25470">MEIASSDQGLLAREISERLGIERQTTYHLLHTLLHLRVLSRDEQRRYLIGLNVGFLSAAFQRQFSAPDYLRPIVHALSEATGETCYAVGWWQEEIVTLAVVRGVNAVATAEVPHGQYLDAHARAAGKLLLALAPLSRSYEYLQRHPLKKRTSRTITVKAILEKEFRFIQANRFAIDNEEFLDDVSCLAVPLEGGHSPYAIALSAPADRLHAQQEKYLDLARRVARGG</sequence>
<keyword evidence="6" id="KW-1185">Reference proteome</keyword>
<keyword evidence="2" id="KW-0238">DNA-binding</keyword>
<evidence type="ECO:0000313" key="6">
    <source>
        <dbReference type="Proteomes" id="UP000239326"/>
    </source>
</evidence>
<evidence type="ECO:0000256" key="1">
    <source>
        <dbReference type="ARBA" id="ARBA00023015"/>
    </source>
</evidence>
<dbReference type="GO" id="GO:0003700">
    <property type="term" value="F:DNA-binding transcription factor activity"/>
    <property type="evidence" value="ECO:0007669"/>
    <property type="project" value="TreeGrafter"/>
</dbReference>
<reference evidence="5 6" key="1">
    <citation type="submission" date="2018-03" db="EMBL/GenBank/DDBJ databases">
        <title>Genome sequencing of Simplicispira sp.</title>
        <authorList>
            <person name="Kim S.-J."/>
            <person name="Heo J."/>
            <person name="Kwon S.-W."/>
        </authorList>
    </citation>
    <scope>NUCLEOTIDE SEQUENCE [LARGE SCALE GENOMIC DNA]</scope>
    <source>
        <strain evidence="5 6">SC1-8</strain>
    </source>
</reference>
<protein>
    <submittedName>
        <fullName evidence="5">IclR family transcriptional regulator</fullName>
    </submittedName>
</protein>
<dbReference type="Gene3D" id="3.30.450.40">
    <property type="match status" value="1"/>
</dbReference>
<dbReference type="Gene3D" id="1.10.10.10">
    <property type="entry name" value="Winged helix-like DNA-binding domain superfamily/Winged helix DNA-binding domain"/>
    <property type="match status" value="1"/>
</dbReference>